<evidence type="ECO:0000259" key="3">
    <source>
        <dbReference type="Pfam" id="PF08669"/>
    </source>
</evidence>
<dbReference type="SUPFAM" id="SSF103025">
    <property type="entry name" value="Folate-binding domain"/>
    <property type="match status" value="1"/>
</dbReference>
<organism evidence="4 5">
    <name type="scientific">Ruminococcus gauvreauii</name>
    <dbReference type="NCBI Taxonomy" id="438033"/>
    <lineage>
        <taxon>Bacteria</taxon>
        <taxon>Bacillati</taxon>
        <taxon>Bacillota</taxon>
        <taxon>Clostridia</taxon>
        <taxon>Eubacteriales</taxon>
        <taxon>Oscillospiraceae</taxon>
        <taxon>Ruminococcus</taxon>
    </lineage>
</organism>
<feature type="domain" description="GCVT N-terminal" evidence="1">
    <location>
        <begin position="310"/>
        <end position="537"/>
    </location>
</feature>
<dbReference type="InterPro" id="IPR006222">
    <property type="entry name" value="GCVT_N"/>
</dbReference>
<evidence type="ECO:0000259" key="2">
    <source>
        <dbReference type="Pfam" id="PF01613"/>
    </source>
</evidence>
<evidence type="ECO:0000313" key="5">
    <source>
        <dbReference type="Proteomes" id="UP001060164"/>
    </source>
</evidence>
<dbReference type="Pfam" id="PF01613">
    <property type="entry name" value="Flavin_Reduct"/>
    <property type="match status" value="1"/>
</dbReference>
<sequence>MSFSYFDVQRIFEETEREQKGDFTECLETYETTGFSHRWIQPPVACYFVTTMDKKGNVNCTPVSMGTAFQSAPPNMRWCYAFAMNNDRDGRKNLDETGECVISYYPYELLRESTIVGLPMPKGINEIDVAGLTPLPSKKVKPYGIAECVSNLEAKVIETVRVDGSTLYVFEIVAVSVKTDYMERDKVTPHEPGLGAADLLFEVSIKGNPPRLNYTRMDKRVYPTPDDIGCDERWIGTFEEWMDSEERRGKIDAETKEKILKLNDKWKRDPDPISNAKVKKKLTKHLKKICSDTTDLKKQLKKNITKAVSEQQKDHEAIRNKVGYYDFTHKLLKVTGSDAAAFLDKMFVANISGAGAGTAKYTTMLNESGEIIDDVIVFHIDANTYWISTLYIDELIAWFDRNRTYEAVSYKEITDITTMYAVQGPNSREVMNQILKNPIDELKHFHIEDNQIDDMKVKIARSGYTGELGYEIYCAPSDAAHIEQALEKYGRACGIRKINTDVIVTSIPREKGYVLMSDLAGTNPLEAGFGWTVDWNKEFVGKEALRRAKKKGVKRSLVGFLVPEVSANVQVGDDVKVNGRNVGKVTMFTYGYTIGQNIGYALIDTDKAEVGNVAVIGNSNTGAILTERCFYDVSNSRVRG</sequence>
<dbReference type="Proteomes" id="UP001060164">
    <property type="component" value="Chromosome"/>
</dbReference>
<dbReference type="SUPFAM" id="SSF101790">
    <property type="entry name" value="Aminomethyltransferase beta-barrel domain"/>
    <property type="match status" value="1"/>
</dbReference>
<dbReference type="EMBL" id="CP102290">
    <property type="protein sequence ID" value="UWP61137.1"/>
    <property type="molecule type" value="Genomic_DNA"/>
</dbReference>
<dbReference type="InterPro" id="IPR002563">
    <property type="entry name" value="Flavin_Rdtase-like_dom"/>
</dbReference>
<dbReference type="RefSeq" id="WP_083963233.1">
    <property type="nucleotide sequence ID" value="NZ_CABLBR010000009.1"/>
</dbReference>
<dbReference type="InterPro" id="IPR012349">
    <property type="entry name" value="Split_barrel_FMN-bd"/>
</dbReference>
<dbReference type="Gene3D" id="2.30.110.10">
    <property type="entry name" value="Electron Transport, Fmn-binding Protein, Chain A"/>
    <property type="match status" value="1"/>
</dbReference>
<feature type="domain" description="Flavin reductase like" evidence="2">
    <location>
        <begin position="46"/>
        <end position="180"/>
    </location>
</feature>
<dbReference type="PANTHER" id="PTHR43757">
    <property type="entry name" value="AMINOMETHYLTRANSFERASE"/>
    <property type="match status" value="1"/>
</dbReference>
<dbReference type="InterPro" id="IPR027266">
    <property type="entry name" value="TrmE/GcvT-like"/>
</dbReference>
<accession>A0ABY5VLF9</accession>
<feature type="domain" description="Aminomethyltransferase C-terminal" evidence="3">
    <location>
        <begin position="555"/>
        <end position="632"/>
    </location>
</feature>
<protein>
    <submittedName>
        <fullName evidence="4">Flavin reductase</fullName>
    </submittedName>
</protein>
<dbReference type="InterPro" id="IPR013977">
    <property type="entry name" value="GcvT_C"/>
</dbReference>
<dbReference type="SUPFAM" id="SSF50475">
    <property type="entry name" value="FMN-binding split barrel"/>
    <property type="match status" value="1"/>
</dbReference>
<evidence type="ECO:0000259" key="1">
    <source>
        <dbReference type="Pfam" id="PF01571"/>
    </source>
</evidence>
<dbReference type="Gene3D" id="3.30.1360.120">
    <property type="entry name" value="Probable tRNA modification gtpase trme, domain 1"/>
    <property type="match status" value="1"/>
</dbReference>
<keyword evidence="5" id="KW-1185">Reference proteome</keyword>
<dbReference type="Pfam" id="PF08669">
    <property type="entry name" value="GCV_T_C"/>
    <property type="match status" value="1"/>
</dbReference>
<evidence type="ECO:0000313" key="4">
    <source>
        <dbReference type="EMBL" id="UWP61137.1"/>
    </source>
</evidence>
<dbReference type="PANTHER" id="PTHR43757:SF2">
    <property type="entry name" value="AMINOMETHYLTRANSFERASE, MITOCHONDRIAL"/>
    <property type="match status" value="1"/>
</dbReference>
<proteinExistence type="predicted"/>
<dbReference type="Pfam" id="PF01571">
    <property type="entry name" value="GCV_T"/>
    <property type="match status" value="1"/>
</dbReference>
<reference evidence="4" key="1">
    <citation type="journal article" date="2022" name="Cell">
        <title>Design, construction, and in vivo augmentation of a complex gut microbiome.</title>
        <authorList>
            <person name="Cheng A.G."/>
            <person name="Ho P.Y."/>
            <person name="Aranda-Diaz A."/>
            <person name="Jain S."/>
            <person name="Yu F.B."/>
            <person name="Meng X."/>
            <person name="Wang M."/>
            <person name="Iakiviak M."/>
            <person name="Nagashima K."/>
            <person name="Zhao A."/>
            <person name="Murugkar P."/>
            <person name="Patil A."/>
            <person name="Atabakhsh K."/>
            <person name="Weakley A."/>
            <person name="Yan J."/>
            <person name="Brumbaugh A.R."/>
            <person name="Higginbottom S."/>
            <person name="Dimas A."/>
            <person name="Shiver A.L."/>
            <person name="Deutschbauer A."/>
            <person name="Neff N."/>
            <person name="Sonnenburg J.L."/>
            <person name="Huang K.C."/>
            <person name="Fischbach M.A."/>
        </authorList>
    </citation>
    <scope>NUCLEOTIDE SEQUENCE</scope>
    <source>
        <strain evidence="4">DSM 19829</strain>
    </source>
</reference>
<name>A0ABY5VLF9_9FIRM</name>
<dbReference type="InterPro" id="IPR029043">
    <property type="entry name" value="GcvT/YgfZ_C"/>
</dbReference>
<gene>
    <name evidence="4" type="ORF">NQ502_08935</name>
</gene>
<dbReference type="InterPro" id="IPR028896">
    <property type="entry name" value="GcvT/YgfZ/DmdA"/>
</dbReference>